<feature type="transmembrane region" description="Helical" evidence="10">
    <location>
        <begin position="366"/>
        <end position="390"/>
    </location>
</feature>
<feature type="transmembrane region" description="Helical" evidence="10">
    <location>
        <begin position="340"/>
        <end position="359"/>
    </location>
</feature>
<keyword evidence="5" id="KW-0997">Cell inner membrane</keyword>
<feature type="transmembrane region" description="Helical" evidence="10">
    <location>
        <begin position="437"/>
        <end position="458"/>
    </location>
</feature>
<keyword evidence="8 10" id="KW-0472">Membrane</keyword>
<evidence type="ECO:0000256" key="3">
    <source>
        <dbReference type="ARBA" id="ARBA00022448"/>
    </source>
</evidence>
<dbReference type="InterPro" id="IPR004764">
    <property type="entry name" value="MdtF-like"/>
</dbReference>
<dbReference type="FunFam" id="1.20.1640.10:FF:000002">
    <property type="entry name" value="Efflux pump membrane transporter"/>
    <property type="match status" value="1"/>
</dbReference>
<evidence type="ECO:0000256" key="8">
    <source>
        <dbReference type="ARBA" id="ARBA00023136"/>
    </source>
</evidence>
<feature type="transmembrane region" description="Helical" evidence="10">
    <location>
        <begin position="1020"/>
        <end position="1046"/>
    </location>
</feature>
<feature type="transmembrane region" description="Helical" evidence="10">
    <location>
        <begin position="470"/>
        <end position="494"/>
    </location>
</feature>
<evidence type="ECO:0000256" key="7">
    <source>
        <dbReference type="ARBA" id="ARBA00022989"/>
    </source>
</evidence>
<feature type="transmembrane region" description="Helical" evidence="10">
    <location>
        <begin position="396"/>
        <end position="416"/>
    </location>
</feature>
<comment type="similarity">
    <text evidence="2">Belongs to the resistance-nodulation-cell division (RND) (TC 2.A.6) family.</text>
</comment>
<dbReference type="FunFam" id="1.20.1640.10:FF:000001">
    <property type="entry name" value="Efflux pump membrane transporter"/>
    <property type="match status" value="1"/>
</dbReference>
<dbReference type="Gene3D" id="3.30.2090.10">
    <property type="entry name" value="Multidrug efflux transporter AcrB TolC docking domain, DN and DC subdomains"/>
    <property type="match status" value="2"/>
</dbReference>
<organism evidence="11">
    <name type="scientific">uncultured delta proteobacterium</name>
    <dbReference type="NCBI Taxonomy" id="34034"/>
    <lineage>
        <taxon>Bacteria</taxon>
        <taxon>Deltaproteobacteria</taxon>
        <taxon>environmental samples</taxon>
    </lineage>
</organism>
<evidence type="ECO:0000256" key="6">
    <source>
        <dbReference type="ARBA" id="ARBA00022692"/>
    </source>
</evidence>
<dbReference type="Gene3D" id="3.30.70.1430">
    <property type="entry name" value="Multidrug efflux transporter AcrB pore domain"/>
    <property type="match status" value="2"/>
</dbReference>
<evidence type="ECO:0000313" key="11">
    <source>
        <dbReference type="EMBL" id="SBV91267.1"/>
    </source>
</evidence>
<keyword evidence="6 10" id="KW-0812">Transmembrane</keyword>
<dbReference type="NCBIfam" id="NF000282">
    <property type="entry name" value="RND_permease_1"/>
    <property type="match status" value="1"/>
</dbReference>
<feature type="transmembrane region" description="Helical" evidence="10">
    <location>
        <begin position="988"/>
        <end position="1008"/>
    </location>
</feature>
<protein>
    <submittedName>
        <fullName evidence="11">Multidrug efflux system protein</fullName>
    </submittedName>
</protein>
<sequence length="1088" mass="119791">MAHFFIDRPIFAWVIAILIMLFGVLAINSLPISQYPNIAPPEVTITAVYPGASAKTIEDTVVQVIEQKLKGIDNLNYIYSTSDSSGQGSITLSFDAGTNPDIAQVQVQNKLQLATPLLPEMVQRQGVTVMKSTRNFLMVVGFYSEDGSMSEYDIADYVSSFVLDPLSRVRGVGDMSVFGSQYAMRVWIDVPMLEKYQVTVADITSAITSQNAQIPGGQIGGAPAVPGQPINFTVIAQNRLQTVDQFNQVLVKVRPDGSRVLLKDVAKMELSGENILARARYNRMPASGVGLKLASGANALETAAAIQEEVQKLSQFFPKGLKAMYPYDTAPFVRISIQEVVKTLIEAIILVFLVMYVFLQDIRATIIPTIAVPVVLLGTFGTLAAFGFTINTLTMFAMVLAIGLLVDDAIVVVENVERVMREDRLGPRAAARKSMSQITGALVGIALVLSAVFLPMAFFGGSVGVIYRQFSVTIVSSMILSVVVAMVLTPALCAQMLKPHQHVKTHEFKPGLVGFLGRVWYLLVGKWLDMFFAWFNRMFESSVNKYFHRVRKILRRPARYVIIYVLVVAAMGFAFVRLPTAFLPEEDQGIMFSLIQLEPGATFDRSLAIVNEVEEHFLQNEKEAVESLMCIVGFSFAGNGQNNGMCFIKMRDWKERDRPDLRAPVVAQRSMGRFSSVKNANIYFFMPPAVMELGTANGFDFELLDRANLGHDRLMEIRNEMLMKARQSPVLQSVRPNGLNDAPQYQLDFDLAKAAAQGVDLNLLNSTITSLWGSYYVNDFLDRGRTKKVFLQADAKYRTKPEDLAHIHIRNNQGQMVSLSSFTDGHWVMGSPRLERYNGVPSIEILGEAAPGRSSGDAMLEMERIFNTLPPGVDYAWTSLSYQEKLSGSQAPMLYALSILVVFLCLAALYESWAIPFSVMLIIPLGVIGALGGAMMRGLSNDVYFQVGLLTIIGLSAKNAILIVEFAKELEEEGMDLIQATLQASKMRLRPILMTSFAFILGVLPLAISKGAGSGSQNAIGTGVMCGMITATFLGIYLIPLSFVMISRIFHVTVHRLDEGDDEDHPKPPESPSGEKQYERFSAAGEGI</sequence>
<evidence type="ECO:0000256" key="5">
    <source>
        <dbReference type="ARBA" id="ARBA00022519"/>
    </source>
</evidence>
<proteinExistence type="inferred from homology"/>
<accession>A0A212IVP6</accession>
<evidence type="ECO:0000256" key="2">
    <source>
        <dbReference type="ARBA" id="ARBA00010942"/>
    </source>
</evidence>
<dbReference type="NCBIfam" id="TIGR00915">
    <property type="entry name" value="2A0602"/>
    <property type="match status" value="1"/>
</dbReference>
<name>A0A212IVP6_9DELT</name>
<dbReference type="SUPFAM" id="SSF82714">
    <property type="entry name" value="Multidrug efflux transporter AcrB TolC docking domain, DN and DC subdomains"/>
    <property type="match status" value="2"/>
</dbReference>
<dbReference type="SUPFAM" id="SSF82693">
    <property type="entry name" value="Multidrug efflux transporter AcrB pore domain, PN1, PN2, PC1 and PC2 subdomains"/>
    <property type="match status" value="4"/>
</dbReference>
<comment type="subcellular location">
    <subcellularLocation>
        <location evidence="1">Cell inner membrane</location>
        <topology evidence="1">Multi-pass membrane protein</topology>
    </subcellularLocation>
</comment>
<dbReference type="Gene3D" id="3.30.70.1440">
    <property type="entry name" value="Multidrug efflux transporter AcrB pore domain"/>
    <property type="match status" value="1"/>
</dbReference>
<evidence type="ECO:0000256" key="9">
    <source>
        <dbReference type="SAM" id="MobiDB-lite"/>
    </source>
</evidence>
<dbReference type="SUPFAM" id="SSF82866">
    <property type="entry name" value="Multidrug efflux transporter AcrB transmembrane domain"/>
    <property type="match status" value="2"/>
</dbReference>
<evidence type="ECO:0000256" key="10">
    <source>
        <dbReference type="SAM" id="Phobius"/>
    </source>
</evidence>
<dbReference type="Gene3D" id="1.20.1640.10">
    <property type="entry name" value="Multidrug efflux transporter AcrB transmembrane domain"/>
    <property type="match status" value="2"/>
</dbReference>
<dbReference type="GO" id="GO:0009636">
    <property type="term" value="P:response to toxic substance"/>
    <property type="evidence" value="ECO:0007669"/>
    <property type="project" value="UniProtKB-ARBA"/>
</dbReference>
<evidence type="ECO:0000256" key="4">
    <source>
        <dbReference type="ARBA" id="ARBA00022475"/>
    </source>
</evidence>
<reference evidence="11" key="1">
    <citation type="submission" date="2016-04" db="EMBL/GenBank/DDBJ databases">
        <authorList>
            <person name="Evans L.H."/>
            <person name="Alamgir A."/>
            <person name="Owens N."/>
            <person name="Weber N.D."/>
            <person name="Virtaneva K."/>
            <person name="Barbian K."/>
            <person name="Babar A."/>
            <person name="Rosenke K."/>
        </authorList>
    </citation>
    <scope>NUCLEOTIDE SEQUENCE</scope>
    <source>
        <strain evidence="11">86</strain>
    </source>
</reference>
<dbReference type="PANTHER" id="PTHR32063">
    <property type="match status" value="1"/>
</dbReference>
<dbReference type="PRINTS" id="PR00702">
    <property type="entry name" value="ACRIFLAVINRP"/>
</dbReference>
<dbReference type="Gene3D" id="3.30.70.1320">
    <property type="entry name" value="Multidrug efflux transporter AcrB pore domain like"/>
    <property type="match status" value="1"/>
</dbReference>
<dbReference type="GO" id="GO:0015562">
    <property type="term" value="F:efflux transmembrane transporter activity"/>
    <property type="evidence" value="ECO:0007669"/>
    <property type="project" value="InterPro"/>
</dbReference>
<feature type="transmembrane region" description="Helical" evidence="10">
    <location>
        <begin position="893"/>
        <end position="910"/>
    </location>
</feature>
<dbReference type="AlphaFoldDB" id="A0A212IVP6"/>
<dbReference type="EMBL" id="FLUQ01000001">
    <property type="protein sequence ID" value="SBV91267.1"/>
    <property type="molecule type" value="Genomic_DNA"/>
</dbReference>
<dbReference type="InterPro" id="IPR001036">
    <property type="entry name" value="Acrflvin-R"/>
</dbReference>
<dbReference type="GO" id="GO:0042910">
    <property type="term" value="F:xenobiotic transmembrane transporter activity"/>
    <property type="evidence" value="ECO:0007669"/>
    <property type="project" value="TreeGrafter"/>
</dbReference>
<feature type="transmembrane region" description="Helical" evidence="10">
    <location>
        <begin position="558"/>
        <end position="576"/>
    </location>
</feature>
<keyword evidence="3" id="KW-0813">Transport</keyword>
<evidence type="ECO:0000256" key="1">
    <source>
        <dbReference type="ARBA" id="ARBA00004429"/>
    </source>
</evidence>
<feature type="transmembrane region" description="Helical" evidence="10">
    <location>
        <begin position="943"/>
        <end position="967"/>
    </location>
</feature>
<dbReference type="GO" id="GO:0005886">
    <property type="term" value="C:plasma membrane"/>
    <property type="evidence" value="ECO:0007669"/>
    <property type="project" value="UniProtKB-SubCell"/>
</dbReference>
<gene>
    <name evidence="11" type="primary">acrB</name>
    <name evidence="11" type="ORF">KL86DPRO_10164</name>
</gene>
<feature type="transmembrane region" description="Helical" evidence="10">
    <location>
        <begin position="917"/>
        <end position="937"/>
    </location>
</feature>
<dbReference type="Pfam" id="PF00873">
    <property type="entry name" value="ACR_tran"/>
    <property type="match status" value="1"/>
</dbReference>
<keyword evidence="4" id="KW-1003">Cell membrane</keyword>
<dbReference type="FunFam" id="3.30.70.1430:FF:000001">
    <property type="entry name" value="Efflux pump membrane transporter"/>
    <property type="match status" value="1"/>
</dbReference>
<dbReference type="PANTHER" id="PTHR32063:SF13">
    <property type="entry name" value="MULTIDRUG EFFLUX PUMP SUBUNIT ACRB-RELATED"/>
    <property type="match status" value="1"/>
</dbReference>
<dbReference type="InterPro" id="IPR027463">
    <property type="entry name" value="AcrB_DN_DC_subdom"/>
</dbReference>
<feature type="region of interest" description="Disordered" evidence="9">
    <location>
        <begin position="1059"/>
        <end position="1088"/>
    </location>
</feature>
<keyword evidence="7 10" id="KW-1133">Transmembrane helix</keyword>